<dbReference type="Pfam" id="PF01702">
    <property type="entry name" value="TGT"/>
    <property type="match status" value="1"/>
</dbReference>
<sequence length="484" mass="52685">MSDEIHDQAVMTFEVLKAAVRDGVAARLGKLALAGRKTVIDTPNFFAGTSRGVVPHITPDNVSKHLHAGGAYMALEDFIERPQQYYTRKPPIFDTPTPLPPGKPLHSFTAMPPSITTVLAARRIPAVPAPMGNSNNSISIFTSVGFQVLTTKEYHNAVEALKPDIAIPLADLTNHSTAPNTKRALRMADRTDQWVKEFFDELDTQDVLNPSKISTFAPILPIDYSIQWEYIERLAEDLFPHLAGLAVYDLDVLPDIADKYANLLTLPRLSLSAPATPHHILRQIGLGIDLFTIPFINTVSDSGLALTFTFPSPSSQLEPADAQPNGTGTSLKPLGMDLSCPSNQISLAPLLENCTCYACTNHHKAYIHHLLNAREMLGWTLLQIHNHAVISQFFASIRETLSLGQEAFEAAVEKFTLTYEPDFPAGTGEKPRARGYHYKSGAGEGKRNKPGWSKLGGDETPAAEKENGNPADVAPVTVAADVNA</sequence>
<comment type="subunit">
    <text evidence="5">Heterodimer of a catalytic subunit and an accessory subunit.</text>
</comment>
<comment type="subcellular location">
    <subcellularLocation>
        <location evidence="5">Cytoplasm</location>
    </subcellularLocation>
</comment>
<dbReference type="HAMAP" id="MF_03043">
    <property type="entry name" value="QTRT2"/>
    <property type="match status" value="1"/>
</dbReference>
<keyword evidence="4 5" id="KW-0862">Zinc</keyword>
<dbReference type="InterPro" id="IPR036511">
    <property type="entry name" value="TGT-like_sf"/>
</dbReference>
<dbReference type="SUPFAM" id="SSF51713">
    <property type="entry name" value="tRNA-guanine transglycosylase"/>
    <property type="match status" value="1"/>
</dbReference>
<dbReference type="Proteomes" id="UP001301769">
    <property type="component" value="Unassembled WGS sequence"/>
</dbReference>
<dbReference type="Gene3D" id="3.20.20.105">
    <property type="entry name" value="Queuine tRNA-ribosyltransferase-like"/>
    <property type="match status" value="1"/>
</dbReference>
<evidence type="ECO:0000259" key="7">
    <source>
        <dbReference type="Pfam" id="PF01702"/>
    </source>
</evidence>
<dbReference type="GO" id="GO:0046872">
    <property type="term" value="F:metal ion binding"/>
    <property type="evidence" value="ECO:0007669"/>
    <property type="project" value="UniProtKB-KW"/>
</dbReference>
<protein>
    <recommendedName>
        <fullName evidence="5">Queuine tRNA-ribosyltransferase accessory subunit 2</fullName>
    </recommendedName>
    <alternativeName>
        <fullName evidence="5">Queuine tRNA-ribosyltransferase domain-containing protein 1</fullName>
    </alternativeName>
</protein>
<evidence type="ECO:0000256" key="5">
    <source>
        <dbReference type="HAMAP-Rule" id="MF_03043"/>
    </source>
</evidence>
<dbReference type="FunFam" id="3.20.20.105:FF:000007">
    <property type="entry name" value="Queuine tRNA-ribosyltransferase accessory subunit 2"/>
    <property type="match status" value="1"/>
</dbReference>
<reference evidence="8" key="1">
    <citation type="journal article" date="2023" name="Mol. Phylogenet. Evol.">
        <title>Genome-scale phylogeny and comparative genomics of the fungal order Sordariales.</title>
        <authorList>
            <person name="Hensen N."/>
            <person name="Bonometti L."/>
            <person name="Westerberg I."/>
            <person name="Brannstrom I.O."/>
            <person name="Guillou S."/>
            <person name="Cros-Aarteil S."/>
            <person name="Calhoun S."/>
            <person name="Haridas S."/>
            <person name="Kuo A."/>
            <person name="Mondo S."/>
            <person name="Pangilinan J."/>
            <person name="Riley R."/>
            <person name="LaButti K."/>
            <person name="Andreopoulos B."/>
            <person name="Lipzen A."/>
            <person name="Chen C."/>
            <person name="Yan M."/>
            <person name="Daum C."/>
            <person name="Ng V."/>
            <person name="Clum A."/>
            <person name="Steindorff A."/>
            <person name="Ohm R.A."/>
            <person name="Martin F."/>
            <person name="Silar P."/>
            <person name="Natvig D.O."/>
            <person name="Lalanne C."/>
            <person name="Gautier V."/>
            <person name="Ament-Velasquez S.L."/>
            <person name="Kruys A."/>
            <person name="Hutchinson M.I."/>
            <person name="Powell A.J."/>
            <person name="Barry K."/>
            <person name="Miller A.N."/>
            <person name="Grigoriev I.V."/>
            <person name="Debuchy R."/>
            <person name="Gladieux P."/>
            <person name="Hiltunen Thoren M."/>
            <person name="Johannesson H."/>
        </authorList>
    </citation>
    <scope>NUCLEOTIDE SEQUENCE</scope>
    <source>
        <strain evidence="8">PSN293</strain>
    </source>
</reference>
<evidence type="ECO:0000256" key="6">
    <source>
        <dbReference type="SAM" id="MobiDB-lite"/>
    </source>
</evidence>
<keyword evidence="3 5" id="KW-0479">Metal-binding</keyword>
<name>A0AAN6Y3T4_9PEZI</name>
<dbReference type="InterPro" id="IPR050852">
    <property type="entry name" value="Queuine_tRNA-ribosyltrfase"/>
</dbReference>
<feature type="binding site" evidence="5">
    <location>
        <position position="385"/>
    </location>
    <ligand>
        <name>Zn(2+)</name>
        <dbReference type="ChEBI" id="CHEBI:29105"/>
    </ligand>
</feature>
<dbReference type="AlphaFoldDB" id="A0AAN6Y3T4"/>
<feature type="binding site" evidence="5">
    <location>
        <position position="354"/>
    </location>
    <ligand>
        <name>Zn(2+)</name>
        <dbReference type="ChEBI" id="CHEBI:29105"/>
    </ligand>
</feature>
<comment type="function">
    <text evidence="5">Non-catalytic subunit of the queuine tRNA-ribosyltransferase (TGT) that catalyzes the base-exchange of a guanine (G) residue with queuine (Q) at position 34 (anticodon wobble position) in tRNAs with GU(N) anticodons (tRNA-Asp, -Asn, -His and -Tyr), resulting in the hypermodified nucleoside queuosine (7-(((4,5-cis-dihydroxy-2-cyclopenten-1-yl)amino)methyl)-7-deazaguanosine).</text>
</comment>
<dbReference type="InterPro" id="IPR028592">
    <property type="entry name" value="QTRTD1"/>
</dbReference>
<feature type="binding site" evidence="5">
    <location>
        <position position="356"/>
    </location>
    <ligand>
        <name>Zn(2+)</name>
        <dbReference type="ChEBI" id="CHEBI:29105"/>
    </ligand>
</feature>
<keyword evidence="9" id="KW-1185">Reference proteome</keyword>
<evidence type="ECO:0000256" key="1">
    <source>
        <dbReference type="ARBA" id="ARBA00022490"/>
    </source>
</evidence>
<dbReference type="PANTHER" id="PTHR46064">
    <property type="entry name" value="QUEUINE TRNA-RIBOSYLTRANSFERASE ACCESSORY SUBUNIT 2"/>
    <property type="match status" value="1"/>
</dbReference>
<keyword evidence="2 5" id="KW-0819">tRNA processing</keyword>
<comment type="similarity">
    <text evidence="5">Belongs to the queuine tRNA-ribosyltransferase family. QTRT2 subfamily.</text>
</comment>
<dbReference type="PANTHER" id="PTHR46064:SF1">
    <property type="entry name" value="QUEUINE TRNA-RIBOSYLTRANSFERASE ACCESSORY SUBUNIT 2"/>
    <property type="match status" value="1"/>
</dbReference>
<keyword evidence="1 5" id="KW-0963">Cytoplasm</keyword>
<dbReference type="EMBL" id="MU858144">
    <property type="protein sequence ID" value="KAK4211663.1"/>
    <property type="molecule type" value="Genomic_DNA"/>
</dbReference>
<dbReference type="InterPro" id="IPR002616">
    <property type="entry name" value="tRNA_ribo_trans-like"/>
</dbReference>
<feature type="compositionally biased region" description="Low complexity" evidence="6">
    <location>
        <begin position="469"/>
        <end position="484"/>
    </location>
</feature>
<gene>
    <name evidence="8" type="ORF">QBC37DRAFT_10822</name>
</gene>
<evidence type="ECO:0000256" key="3">
    <source>
        <dbReference type="ARBA" id="ARBA00022723"/>
    </source>
</evidence>
<evidence type="ECO:0000256" key="4">
    <source>
        <dbReference type="ARBA" id="ARBA00022833"/>
    </source>
</evidence>
<proteinExistence type="inferred from homology"/>
<dbReference type="GO" id="GO:0006400">
    <property type="term" value="P:tRNA modification"/>
    <property type="evidence" value="ECO:0007669"/>
    <property type="project" value="InterPro"/>
</dbReference>
<accession>A0AAN6Y3T4</accession>
<comment type="caution">
    <text evidence="8">The sequence shown here is derived from an EMBL/GenBank/DDBJ whole genome shotgun (WGS) entry which is preliminary data.</text>
</comment>
<evidence type="ECO:0000256" key="2">
    <source>
        <dbReference type="ARBA" id="ARBA00022694"/>
    </source>
</evidence>
<evidence type="ECO:0000313" key="9">
    <source>
        <dbReference type="Proteomes" id="UP001301769"/>
    </source>
</evidence>
<organism evidence="8 9">
    <name type="scientific">Rhypophila decipiens</name>
    <dbReference type="NCBI Taxonomy" id="261697"/>
    <lineage>
        <taxon>Eukaryota</taxon>
        <taxon>Fungi</taxon>
        <taxon>Dikarya</taxon>
        <taxon>Ascomycota</taxon>
        <taxon>Pezizomycotina</taxon>
        <taxon>Sordariomycetes</taxon>
        <taxon>Sordariomycetidae</taxon>
        <taxon>Sordariales</taxon>
        <taxon>Naviculisporaceae</taxon>
        <taxon>Rhypophila</taxon>
    </lineage>
</organism>
<feature type="binding site" evidence="5">
    <location>
        <position position="359"/>
    </location>
    <ligand>
        <name>Zn(2+)</name>
        <dbReference type="ChEBI" id="CHEBI:29105"/>
    </ligand>
</feature>
<feature type="region of interest" description="Disordered" evidence="6">
    <location>
        <begin position="423"/>
        <end position="484"/>
    </location>
</feature>
<feature type="domain" description="tRNA-guanine(15) transglycosylase-like" evidence="7">
    <location>
        <begin position="25"/>
        <end position="419"/>
    </location>
</feature>
<dbReference type="GO" id="GO:0008479">
    <property type="term" value="F:tRNA-guanosine(34) queuine transglycosylase activity"/>
    <property type="evidence" value="ECO:0007669"/>
    <property type="project" value="UniProtKB-UniRule"/>
</dbReference>
<dbReference type="GO" id="GO:0005737">
    <property type="term" value="C:cytoplasm"/>
    <property type="evidence" value="ECO:0007669"/>
    <property type="project" value="UniProtKB-SubCell"/>
</dbReference>
<reference evidence="8" key="2">
    <citation type="submission" date="2023-05" db="EMBL/GenBank/DDBJ databases">
        <authorList>
            <consortium name="Lawrence Berkeley National Laboratory"/>
            <person name="Steindorff A."/>
            <person name="Hensen N."/>
            <person name="Bonometti L."/>
            <person name="Westerberg I."/>
            <person name="Brannstrom I.O."/>
            <person name="Guillou S."/>
            <person name="Cros-Aarteil S."/>
            <person name="Calhoun S."/>
            <person name="Haridas S."/>
            <person name="Kuo A."/>
            <person name="Mondo S."/>
            <person name="Pangilinan J."/>
            <person name="Riley R."/>
            <person name="Labutti K."/>
            <person name="Andreopoulos B."/>
            <person name="Lipzen A."/>
            <person name="Chen C."/>
            <person name="Yanf M."/>
            <person name="Daum C."/>
            <person name="Ng V."/>
            <person name="Clum A."/>
            <person name="Ohm R."/>
            <person name="Martin F."/>
            <person name="Silar P."/>
            <person name="Natvig D."/>
            <person name="Lalanne C."/>
            <person name="Gautier V."/>
            <person name="Ament-Velasquez S.L."/>
            <person name="Kruys A."/>
            <person name="Hutchinson M.I."/>
            <person name="Powell A.J."/>
            <person name="Barry K."/>
            <person name="Miller A.N."/>
            <person name="Grigoriev I.V."/>
            <person name="Debuchy R."/>
            <person name="Gladieux P."/>
            <person name="Thoren M.H."/>
            <person name="Johannesson H."/>
        </authorList>
    </citation>
    <scope>NUCLEOTIDE SEQUENCE</scope>
    <source>
        <strain evidence="8">PSN293</strain>
    </source>
</reference>
<evidence type="ECO:0000313" key="8">
    <source>
        <dbReference type="EMBL" id="KAK4211663.1"/>
    </source>
</evidence>
<comment type="cofactor">
    <cofactor evidence="5">
        <name>Zn(2+)</name>
        <dbReference type="ChEBI" id="CHEBI:29105"/>
    </cofactor>
    <text evidence="5">Binds 1 zinc ion per subunit.</text>
</comment>